<accession>A0A1G7DAH2</accession>
<keyword evidence="3" id="KW-1003">Cell membrane</keyword>
<evidence type="ECO:0000256" key="4">
    <source>
        <dbReference type="ARBA" id="ARBA00022692"/>
    </source>
</evidence>
<reference evidence="10" key="1">
    <citation type="submission" date="2016-10" db="EMBL/GenBank/DDBJ databases">
        <authorList>
            <person name="Varghese N."/>
            <person name="Submissions S."/>
        </authorList>
    </citation>
    <scope>NUCLEOTIDE SEQUENCE [LARGE SCALE GENOMIC DNA]</scope>
    <source>
        <strain evidence="10">DSM 21424</strain>
    </source>
</reference>
<dbReference type="CDD" id="cd17502">
    <property type="entry name" value="MFS_Azr1_MDR_like"/>
    <property type="match status" value="1"/>
</dbReference>
<evidence type="ECO:0000313" key="9">
    <source>
        <dbReference type="EMBL" id="SDE48648.1"/>
    </source>
</evidence>
<feature type="transmembrane region" description="Helical" evidence="7">
    <location>
        <begin position="342"/>
        <end position="361"/>
    </location>
</feature>
<protein>
    <submittedName>
        <fullName evidence="9">Drug resistance transporter, EmrB/QacA subfamily</fullName>
    </submittedName>
</protein>
<dbReference type="FunFam" id="1.20.1720.10:FF:000004">
    <property type="entry name" value="EmrB/QacA family drug resistance transporter"/>
    <property type="match status" value="1"/>
</dbReference>
<dbReference type="OrthoDB" id="9812221at2"/>
<feature type="transmembrane region" description="Helical" evidence="7">
    <location>
        <begin position="470"/>
        <end position="490"/>
    </location>
</feature>
<dbReference type="GO" id="GO:0005886">
    <property type="term" value="C:plasma membrane"/>
    <property type="evidence" value="ECO:0007669"/>
    <property type="project" value="UniProtKB-SubCell"/>
</dbReference>
<dbReference type="SUPFAM" id="SSF103473">
    <property type="entry name" value="MFS general substrate transporter"/>
    <property type="match status" value="1"/>
</dbReference>
<dbReference type="Proteomes" id="UP000198922">
    <property type="component" value="Unassembled WGS sequence"/>
</dbReference>
<dbReference type="InterPro" id="IPR011701">
    <property type="entry name" value="MFS"/>
</dbReference>
<dbReference type="EMBL" id="FNAT01000002">
    <property type="protein sequence ID" value="SDE48648.1"/>
    <property type="molecule type" value="Genomic_DNA"/>
</dbReference>
<evidence type="ECO:0000313" key="10">
    <source>
        <dbReference type="Proteomes" id="UP000198922"/>
    </source>
</evidence>
<feature type="transmembrane region" description="Helical" evidence="7">
    <location>
        <begin position="88"/>
        <end position="107"/>
    </location>
</feature>
<dbReference type="PRINTS" id="PR01036">
    <property type="entry name" value="TCRTETB"/>
</dbReference>
<gene>
    <name evidence="9" type="ORF">SAMN04488567_1856</name>
</gene>
<feature type="transmembrane region" description="Helical" evidence="7">
    <location>
        <begin position="413"/>
        <end position="432"/>
    </location>
</feature>
<keyword evidence="4 7" id="KW-0812">Transmembrane</keyword>
<dbReference type="PROSITE" id="PS50850">
    <property type="entry name" value="MFS"/>
    <property type="match status" value="1"/>
</dbReference>
<dbReference type="Gene3D" id="1.20.1250.20">
    <property type="entry name" value="MFS general substrate transporter like domains"/>
    <property type="match status" value="1"/>
</dbReference>
<evidence type="ECO:0000256" key="6">
    <source>
        <dbReference type="ARBA" id="ARBA00023136"/>
    </source>
</evidence>
<evidence type="ECO:0000256" key="1">
    <source>
        <dbReference type="ARBA" id="ARBA00004651"/>
    </source>
</evidence>
<keyword evidence="6 7" id="KW-0472">Membrane</keyword>
<name>A0A1G7DAH2_9RHOB</name>
<evidence type="ECO:0000256" key="3">
    <source>
        <dbReference type="ARBA" id="ARBA00022475"/>
    </source>
</evidence>
<feature type="transmembrane region" description="Helical" evidence="7">
    <location>
        <begin position="207"/>
        <end position="227"/>
    </location>
</feature>
<feature type="transmembrane region" description="Helical" evidence="7">
    <location>
        <begin position="313"/>
        <end position="330"/>
    </location>
</feature>
<dbReference type="InterPro" id="IPR036259">
    <property type="entry name" value="MFS_trans_sf"/>
</dbReference>
<feature type="transmembrane region" description="Helical" evidence="7">
    <location>
        <begin position="239"/>
        <end position="257"/>
    </location>
</feature>
<dbReference type="InterPro" id="IPR020846">
    <property type="entry name" value="MFS_dom"/>
</dbReference>
<organism evidence="9 10">
    <name type="scientific">Limimaricola pyoseonensis</name>
    <dbReference type="NCBI Taxonomy" id="521013"/>
    <lineage>
        <taxon>Bacteria</taxon>
        <taxon>Pseudomonadati</taxon>
        <taxon>Pseudomonadota</taxon>
        <taxon>Alphaproteobacteria</taxon>
        <taxon>Rhodobacterales</taxon>
        <taxon>Paracoccaceae</taxon>
        <taxon>Limimaricola</taxon>
    </lineage>
</organism>
<keyword evidence="2" id="KW-0813">Transport</keyword>
<evidence type="ECO:0000256" key="2">
    <source>
        <dbReference type="ARBA" id="ARBA00022448"/>
    </source>
</evidence>
<proteinExistence type="predicted"/>
<sequence>MTATPDASDALDDRSFGARRRLAVWAVCVTLFVASTGQTIVSTALPVITADLGGLNRISWVVTAYLLASTVGAPVFGKLGDLFGRKAVLQSGLGVFTLGALICGAAPSMEVLIAGRAVQGLGGGGLIVVSMAVVADLYPARERSRVQGALGGVFGLSTVVGPLVGGLIVDAASWHWVFFANLPVVALSFAVLQVALDAQGPRDRPRIDVAGAALLAAALSGLVLIASLGGIELGWDDPALWSLIAATLAATAGFVAVERRAAEPILPLSLFRLNAVAVVNGAGLLVGMAMFGTLTFLPLYLQVVRGVSPMGSGLYLLPMMAGLIGASMLAGRVMARTGRYKALPVASTALLAVAMLGLSRIGPEMPLWQVVALMVATGLGIGPMMSVGVAAIQNAVPQRFLGVGTASANMFRLIGGSVGTSVFGALFAAGLARNLAGLVEGAGLGTIGRSAVMALPEAQRAPVLAGFSEALGPVFLTAAAIAALACAVTLRLREVPLAEG</sequence>
<comment type="subcellular location">
    <subcellularLocation>
        <location evidence="1">Cell membrane</location>
        <topology evidence="1">Multi-pass membrane protein</topology>
    </subcellularLocation>
</comment>
<feature type="transmembrane region" description="Helical" evidence="7">
    <location>
        <begin position="57"/>
        <end position="76"/>
    </location>
</feature>
<dbReference type="RefSeq" id="WP_090111239.1">
    <property type="nucleotide sequence ID" value="NZ_FNAT01000002.1"/>
</dbReference>
<dbReference type="AlphaFoldDB" id="A0A1G7DAH2"/>
<keyword evidence="10" id="KW-1185">Reference proteome</keyword>
<evidence type="ECO:0000256" key="5">
    <source>
        <dbReference type="ARBA" id="ARBA00022989"/>
    </source>
</evidence>
<dbReference type="PANTHER" id="PTHR23501">
    <property type="entry name" value="MAJOR FACILITATOR SUPERFAMILY"/>
    <property type="match status" value="1"/>
</dbReference>
<feature type="transmembrane region" description="Helical" evidence="7">
    <location>
        <begin position="174"/>
        <end position="195"/>
    </location>
</feature>
<feature type="domain" description="Major facilitator superfamily (MFS) profile" evidence="8">
    <location>
        <begin position="23"/>
        <end position="497"/>
    </location>
</feature>
<evidence type="ECO:0000256" key="7">
    <source>
        <dbReference type="SAM" id="Phobius"/>
    </source>
</evidence>
<dbReference type="STRING" id="521013.SAMN04488567_1856"/>
<dbReference type="GO" id="GO:0022857">
    <property type="term" value="F:transmembrane transporter activity"/>
    <property type="evidence" value="ECO:0007669"/>
    <property type="project" value="InterPro"/>
</dbReference>
<feature type="transmembrane region" description="Helical" evidence="7">
    <location>
        <begin position="22"/>
        <end position="45"/>
    </location>
</feature>
<evidence type="ECO:0000259" key="8">
    <source>
        <dbReference type="PROSITE" id="PS50850"/>
    </source>
</evidence>
<feature type="transmembrane region" description="Helical" evidence="7">
    <location>
        <begin position="149"/>
        <end position="168"/>
    </location>
</feature>
<dbReference type="Pfam" id="PF07690">
    <property type="entry name" value="MFS_1"/>
    <property type="match status" value="1"/>
</dbReference>
<keyword evidence="5 7" id="KW-1133">Transmembrane helix</keyword>
<feature type="transmembrane region" description="Helical" evidence="7">
    <location>
        <begin position="278"/>
        <end position="301"/>
    </location>
</feature>
<dbReference type="PANTHER" id="PTHR23501:SF197">
    <property type="entry name" value="COMD"/>
    <property type="match status" value="1"/>
</dbReference>
<feature type="transmembrane region" description="Helical" evidence="7">
    <location>
        <begin position="113"/>
        <end position="137"/>
    </location>
</feature>
<feature type="transmembrane region" description="Helical" evidence="7">
    <location>
        <begin position="367"/>
        <end position="392"/>
    </location>
</feature>